<keyword evidence="3" id="KW-0645">Protease</keyword>
<accession>A0A6G0XHM0</accession>
<keyword evidence="2" id="KW-0121">Carboxypeptidase</keyword>
<dbReference type="VEuPathDB" id="FungiDB:AeMF1_009781"/>
<dbReference type="SUPFAM" id="SSF53474">
    <property type="entry name" value="alpha/beta-Hydrolases"/>
    <property type="match status" value="1"/>
</dbReference>
<evidence type="ECO:0008006" key="9">
    <source>
        <dbReference type="Google" id="ProtNLM"/>
    </source>
</evidence>
<name>A0A6G0XHM0_9STRA</name>
<dbReference type="Gene3D" id="1.10.287.410">
    <property type="match status" value="1"/>
</dbReference>
<dbReference type="Pfam" id="PF00450">
    <property type="entry name" value="Peptidase_S10"/>
    <property type="match status" value="1"/>
</dbReference>
<keyword evidence="5" id="KW-0325">Glycoprotein</keyword>
<dbReference type="PRINTS" id="PR00724">
    <property type="entry name" value="CRBOXYPTASEC"/>
</dbReference>
<evidence type="ECO:0000313" key="7">
    <source>
        <dbReference type="EMBL" id="KAF0739630.1"/>
    </source>
</evidence>
<keyword evidence="6" id="KW-0472">Membrane</keyword>
<evidence type="ECO:0000313" key="8">
    <source>
        <dbReference type="Proteomes" id="UP000481153"/>
    </source>
</evidence>
<evidence type="ECO:0000256" key="1">
    <source>
        <dbReference type="ARBA" id="ARBA00009431"/>
    </source>
</evidence>
<dbReference type="AlphaFoldDB" id="A0A6G0XHM0"/>
<evidence type="ECO:0000256" key="6">
    <source>
        <dbReference type="SAM" id="Phobius"/>
    </source>
</evidence>
<dbReference type="GO" id="GO:0006508">
    <property type="term" value="P:proteolysis"/>
    <property type="evidence" value="ECO:0007669"/>
    <property type="project" value="UniProtKB-KW"/>
</dbReference>
<dbReference type="GO" id="GO:0004185">
    <property type="term" value="F:serine-type carboxypeptidase activity"/>
    <property type="evidence" value="ECO:0007669"/>
    <property type="project" value="InterPro"/>
</dbReference>
<dbReference type="EMBL" id="VJMJ01000063">
    <property type="protein sequence ID" value="KAF0739630.1"/>
    <property type="molecule type" value="Genomic_DNA"/>
</dbReference>
<dbReference type="Gene3D" id="3.40.50.1820">
    <property type="entry name" value="alpha/beta hydrolase"/>
    <property type="match status" value="1"/>
</dbReference>
<dbReference type="PANTHER" id="PTHR11802:SF113">
    <property type="entry name" value="SERINE CARBOXYPEPTIDASE CTSA-4.1"/>
    <property type="match status" value="1"/>
</dbReference>
<evidence type="ECO:0000256" key="3">
    <source>
        <dbReference type="ARBA" id="ARBA00022670"/>
    </source>
</evidence>
<feature type="transmembrane region" description="Helical" evidence="6">
    <location>
        <begin position="21"/>
        <end position="40"/>
    </location>
</feature>
<dbReference type="InterPro" id="IPR033124">
    <property type="entry name" value="Ser_caboxypep_his_AS"/>
</dbReference>
<comment type="similarity">
    <text evidence="1">Belongs to the peptidase S10 family.</text>
</comment>
<comment type="caution">
    <text evidence="7">The sequence shown here is derived from an EMBL/GenBank/DDBJ whole genome shotgun (WGS) entry which is preliminary data.</text>
</comment>
<keyword evidence="6" id="KW-1133">Transmembrane helix</keyword>
<sequence length="481" mass="52118">MTSTEDTPLVTSTQQPAKERPLATILGAVAAVALTGLLFYNVSQPLPTDTHRHNATTAIMDDGSYYCDPAAHEFGYVKLPHKTNGHYFYSFFESRSNPETDPLVLWLEGGPGSSSTWAMFNVNGPCTIRDDLNGTVYNPNSWTNNANVIWLDQPIGVGFSYGDAADDDSDEVDVGRNVYAFLQGWLKNHSKFQSHQLFIAGQSYGGHYVPAAANYIVNQQKKPLANDTLRINLAGIAIGNGCTDTVVQLPGVVDMVESIRDEYNITLVTPDELKQMKQDAAVLAGIVQACQDPAQSQACLAITPALGKVLVPLITNPTRSPYDVRVVCTGPTCADEGMIKTEAYLNLNTTQSLLGVNKTFRWNNATVNREFAVDSGKSAVHFVPDILAANVRVLLFAGDTDLVCDWKGNDAWAKKLQWSGHDAYNAASVAPLQVDGQNAGEVRSAAGLTFVRVFNSGHTVPVDQPRVGLAIINSFFQNTTL</sequence>
<evidence type="ECO:0000256" key="2">
    <source>
        <dbReference type="ARBA" id="ARBA00022645"/>
    </source>
</evidence>
<dbReference type="Proteomes" id="UP000481153">
    <property type="component" value="Unassembled WGS sequence"/>
</dbReference>
<keyword evidence="4" id="KW-0378">Hydrolase</keyword>
<keyword evidence="6" id="KW-0812">Transmembrane</keyword>
<reference evidence="7 8" key="1">
    <citation type="submission" date="2019-07" db="EMBL/GenBank/DDBJ databases">
        <title>Genomics analysis of Aphanomyces spp. identifies a new class of oomycete effector associated with host adaptation.</title>
        <authorList>
            <person name="Gaulin E."/>
        </authorList>
    </citation>
    <scope>NUCLEOTIDE SEQUENCE [LARGE SCALE GENOMIC DNA]</scope>
    <source>
        <strain evidence="7 8">ATCC 201684</strain>
    </source>
</reference>
<dbReference type="PANTHER" id="PTHR11802">
    <property type="entry name" value="SERINE PROTEASE FAMILY S10 SERINE CARBOXYPEPTIDASE"/>
    <property type="match status" value="1"/>
</dbReference>
<dbReference type="InterPro" id="IPR029058">
    <property type="entry name" value="AB_hydrolase_fold"/>
</dbReference>
<dbReference type="InterPro" id="IPR001563">
    <property type="entry name" value="Peptidase_S10"/>
</dbReference>
<proteinExistence type="inferred from homology"/>
<organism evidence="7 8">
    <name type="scientific">Aphanomyces euteiches</name>
    <dbReference type="NCBI Taxonomy" id="100861"/>
    <lineage>
        <taxon>Eukaryota</taxon>
        <taxon>Sar</taxon>
        <taxon>Stramenopiles</taxon>
        <taxon>Oomycota</taxon>
        <taxon>Saprolegniomycetes</taxon>
        <taxon>Saprolegniales</taxon>
        <taxon>Verrucalvaceae</taxon>
        <taxon>Aphanomyces</taxon>
    </lineage>
</organism>
<evidence type="ECO:0000256" key="5">
    <source>
        <dbReference type="ARBA" id="ARBA00023180"/>
    </source>
</evidence>
<dbReference type="PROSITE" id="PS00560">
    <property type="entry name" value="CARBOXYPEPT_SER_HIS"/>
    <property type="match status" value="1"/>
</dbReference>
<gene>
    <name evidence="7" type="ORF">Ae201684_004804</name>
</gene>
<keyword evidence="8" id="KW-1185">Reference proteome</keyword>
<protein>
    <recommendedName>
        <fullName evidence="9">Carboxypeptidase</fullName>
    </recommendedName>
</protein>
<evidence type="ECO:0000256" key="4">
    <source>
        <dbReference type="ARBA" id="ARBA00022801"/>
    </source>
</evidence>